<organism evidence="3 4">
    <name type="scientific">Caenorhabditis angaria</name>
    <dbReference type="NCBI Taxonomy" id="860376"/>
    <lineage>
        <taxon>Eukaryota</taxon>
        <taxon>Metazoa</taxon>
        <taxon>Ecdysozoa</taxon>
        <taxon>Nematoda</taxon>
        <taxon>Chromadorea</taxon>
        <taxon>Rhabditida</taxon>
        <taxon>Rhabditina</taxon>
        <taxon>Rhabditomorpha</taxon>
        <taxon>Rhabditoidea</taxon>
        <taxon>Rhabditidae</taxon>
        <taxon>Peloderinae</taxon>
        <taxon>Caenorhabditis</taxon>
    </lineage>
</organism>
<dbReference type="SMART" id="SM00674">
    <property type="entry name" value="CENPB"/>
    <property type="match status" value="1"/>
</dbReference>
<protein>
    <recommendedName>
        <fullName evidence="2">HTH CENPB-type domain-containing protein</fullName>
    </recommendedName>
</protein>
<reference evidence="3" key="1">
    <citation type="submission" date="2022-11" db="EMBL/GenBank/DDBJ databases">
        <authorList>
            <person name="Kikuchi T."/>
        </authorList>
    </citation>
    <scope>NUCLEOTIDE SEQUENCE</scope>
    <source>
        <strain evidence="3">PS1010</strain>
    </source>
</reference>
<gene>
    <name evidence="3" type="ORF">CAMP_LOCUS4847</name>
</gene>
<name>A0A9P1MZB1_9PELO</name>
<dbReference type="EMBL" id="CANHGI010000002">
    <property type="protein sequence ID" value="CAI5442210.1"/>
    <property type="molecule type" value="Genomic_DNA"/>
</dbReference>
<keyword evidence="1" id="KW-0238">DNA-binding</keyword>
<evidence type="ECO:0000313" key="4">
    <source>
        <dbReference type="Proteomes" id="UP001152747"/>
    </source>
</evidence>
<dbReference type="Proteomes" id="UP001152747">
    <property type="component" value="Unassembled WGS sequence"/>
</dbReference>
<proteinExistence type="predicted"/>
<dbReference type="InterPro" id="IPR006600">
    <property type="entry name" value="HTH_CenpB_DNA-bd_dom"/>
</dbReference>
<sequence>MLPSGQILNFITDHFNENPKKLCLPRELQKIANGIIDILHGADVDEITVEAEEILEQVEDEAPDSDWDPLTPDVFDQNLGTCASMVRFGEKLVNVAQVQKAVDFYFGKTKTNNNGSIKKPSLETMKKNFRFISSGNHLDKLREFQRLGEIRTDRRNDLHFISKKLLKIVRELMESGNVLHDRDLQNMAHKIKKNHGIQADFKFGLGWINCWKRANRISSRRITKFVAERRHLNRDQLEKNSEDFVRTAVNKMSNYTKKQVVNMDQSGFQLEMYGKRTLAETGLKKVEVVVKSLSATTHSCTILPILTADGDFFPFLFVVLQEQGGKFPLKGHFNAYNLIKEFIAFAQRECPDFIPHRRDNLLKVLSLIYSQLSHPILRQWRLYAWHAGGYETNHPAHFETPFNLLFPMDVNQTCYINGCTNSTFIKCLYCDQFYCFHDFVVCYHKCI</sequence>
<dbReference type="Pfam" id="PF04236">
    <property type="entry name" value="Transp_Tc5_C"/>
    <property type="match status" value="1"/>
</dbReference>
<dbReference type="InterPro" id="IPR007350">
    <property type="entry name" value="Transposase_Tc5_C"/>
</dbReference>
<keyword evidence="4" id="KW-1185">Reference proteome</keyword>
<dbReference type="AlphaFoldDB" id="A0A9P1MZB1"/>
<evidence type="ECO:0000256" key="1">
    <source>
        <dbReference type="ARBA" id="ARBA00023125"/>
    </source>
</evidence>
<evidence type="ECO:0000313" key="3">
    <source>
        <dbReference type="EMBL" id="CAI5442210.1"/>
    </source>
</evidence>
<dbReference type="GO" id="GO:0003677">
    <property type="term" value="F:DNA binding"/>
    <property type="evidence" value="ECO:0007669"/>
    <property type="project" value="UniProtKB-KW"/>
</dbReference>
<evidence type="ECO:0000259" key="2">
    <source>
        <dbReference type="SMART" id="SM00674"/>
    </source>
</evidence>
<comment type="caution">
    <text evidence="3">The sequence shown here is derived from an EMBL/GenBank/DDBJ whole genome shotgun (WGS) entry which is preliminary data.</text>
</comment>
<accession>A0A9P1MZB1</accession>
<dbReference type="OrthoDB" id="5838940at2759"/>
<feature type="domain" description="HTH CENPB-type" evidence="2">
    <location>
        <begin position="155"/>
        <end position="221"/>
    </location>
</feature>